<dbReference type="PANTHER" id="PTHR35862:SF3">
    <property type="entry name" value="FELS-2 PROPHAGE PROTEIN"/>
    <property type="match status" value="1"/>
</dbReference>
<keyword evidence="2" id="KW-1185">Reference proteome</keyword>
<dbReference type="KEGG" id="crz:D1345_16905"/>
<sequence length="393" mass="43065">MAAGQDIAQQGLDLAGQALDNLADFAGLNGTPTPAWRLTLNGKPLDSALRRRLVALTLTDNRGFDADQLDIVLDDSDGMLELPGRGAVIAVALGWRHSGLIDKGSYTVDEVEHSGTPDILTLRARSTDLREGIAAKREKSWSKTTLGAIVRAIAAANQLQPAIPDWLAKRRVEQLDQRNESDAQLLHRLAREHDAVATVKNGRLVFCKAGDAETVSGKPFPVCTITRASGDGHRFNIADRNAYTAVKAQWQDLNRAKRGEVIVNKNTRFERRATVTKLGRKTKRKKLTAIQQKGVEPSAGNVKVLRHIYASEASALQGAKAAWEKLQRGAAEFSINLAYGRPELFAELPARVQGFKPAIDATDWVINKITHTLNDGGYTCQLELEMKLNWVEI</sequence>
<name>A0AAD0RWU2_9NEIS</name>
<accession>A0AAD0RWU2</accession>
<dbReference type="EMBL" id="CP031968">
    <property type="protein sequence ID" value="AXT49185.1"/>
    <property type="molecule type" value="Genomic_DNA"/>
</dbReference>
<dbReference type="PANTHER" id="PTHR35862">
    <property type="entry name" value="FELS-2 PROPHAGE PROTEIN"/>
    <property type="match status" value="1"/>
</dbReference>
<evidence type="ECO:0000313" key="1">
    <source>
        <dbReference type="EMBL" id="AXT49185.1"/>
    </source>
</evidence>
<proteinExistence type="predicted"/>
<organism evidence="1 2">
    <name type="scientific">Chromobacterium rhizoryzae</name>
    <dbReference type="NCBI Taxonomy" id="1778675"/>
    <lineage>
        <taxon>Bacteria</taxon>
        <taxon>Pseudomonadati</taxon>
        <taxon>Pseudomonadota</taxon>
        <taxon>Betaproteobacteria</taxon>
        <taxon>Neisseriales</taxon>
        <taxon>Chromobacteriaceae</taxon>
        <taxon>Chromobacterium</taxon>
    </lineage>
</organism>
<dbReference type="Pfam" id="PF05954">
    <property type="entry name" value="Phage_GPD"/>
    <property type="match status" value="1"/>
</dbReference>
<protein>
    <submittedName>
        <fullName evidence="1">Phage late control D family protein</fullName>
    </submittedName>
</protein>
<gene>
    <name evidence="1" type="ORF">D1345_16905</name>
</gene>
<dbReference type="InterPro" id="IPR052726">
    <property type="entry name" value="Phage_Baseplate_Hub"/>
</dbReference>
<dbReference type="AlphaFoldDB" id="A0AAD0RWU2"/>
<evidence type="ECO:0000313" key="2">
    <source>
        <dbReference type="Proteomes" id="UP000259465"/>
    </source>
</evidence>
<dbReference type="SUPFAM" id="SSF69279">
    <property type="entry name" value="Phage tail proteins"/>
    <property type="match status" value="1"/>
</dbReference>
<reference evidence="1 2" key="1">
    <citation type="submission" date="2018-08" db="EMBL/GenBank/DDBJ databases">
        <title>Complete genome sequence of JP2-74.</title>
        <authorList>
            <person name="Wu L."/>
        </authorList>
    </citation>
    <scope>NUCLEOTIDE SEQUENCE [LARGE SCALE GENOMIC DNA]</scope>
    <source>
        <strain evidence="1 2">JP2-74</strain>
    </source>
</reference>
<dbReference type="Proteomes" id="UP000259465">
    <property type="component" value="Chromosome"/>
</dbReference>